<reference evidence="2" key="1">
    <citation type="journal article" date="2017" name="Nat. Commun.">
        <title>The asparagus genome sheds light on the origin and evolution of a young Y chromosome.</title>
        <authorList>
            <person name="Harkess A."/>
            <person name="Zhou J."/>
            <person name="Xu C."/>
            <person name="Bowers J.E."/>
            <person name="Van der Hulst R."/>
            <person name="Ayyampalayam S."/>
            <person name="Mercati F."/>
            <person name="Riccardi P."/>
            <person name="McKain M.R."/>
            <person name="Kakrana A."/>
            <person name="Tang H."/>
            <person name="Ray J."/>
            <person name="Groenendijk J."/>
            <person name="Arikit S."/>
            <person name="Mathioni S.M."/>
            <person name="Nakano M."/>
            <person name="Shan H."/>
            <person name="Telgmann-Rauber A."/>
            <person name="Kanno A."/>
            <person name="Yue Z."/>
            <person name="Chen H."/>
            <person name="Li W."/>
            <person name="Chen Y."/>
            <person name="Xu X."/>
            <person name="Zhang Y."/>
            <person name="Luo S."/>
            <person name="Chen H."/>
            <person name="Gao J."/>
            <person name="Mao Z."/>
            <person name="Pires J.C."/>
            <person name="Luo M."/>
            <person name="Kudrna D."/>
            <person name="Wing R.A."/>
            <person name="Meyers B.C."/>
            <person name="Yi K."/>
            <person name="Kong H."/>
            <person name="Lavrijsen P."/>
            <person name="Sunseri F."/>
            <person name="Falavigna A."/>
            <person name="Ye Y."/>
            <person name="Leebens-Mack J.H."/>
            <person name="Chen G."/>
        </authorList>
    </citation>
    <scope>NUCLEOTIDE SEQUENCE [LARGE SCALE GENOMIC DNA]</scope>
    <source>
        <strain evidence="2">cv. DH0086</strain>
    </source>
</reference>
<keyword evidence="2" id="KW-1185">Reference proteome</keyword>
<organism evidence="1 2">
    <name type="scientific">Asparagus officinalis</name>
    <name type="common">Garden asparagus</name>
    <dbReference type="NCBI Taxonomy" id="4686"/>
    <lineage>
        <taxon>Eukaryota</taxon>
        <taxon>Viridiplantae</taxon>
        <taxon>Streptophyta</taxon>
        <taxon>Embryophyta</taxon>
        <taxon>Tracheophyta</taxon>
        <taxon>Spermatophyta</taxon>
        <taxon>Magnoliopsida</taxon>
        <taxon>Liliopsida</taxon>
        <taxon>Asparagales</taxon>
        <taxon>Asparagaceae</taxon>
        <taxon>Asparagoideae</taxon>
        <taxon>Asparagus</taxon>
    </lineage>
</organism>
<dbReference type="Proteomes" id="UP000243459">
    <property type="component" value="Chromosome 5"/>
</dbReference>
<sequence>MTNGNDNAEIYFYLNDLEIEEIEMGDEDWMSTVTEENETEEDRILEINIIEEDSKEQSLAEEIPELEEADESMEEDPAGTVINYWPVSYIAHGVGVGSFWTSVI</sequence>
<dbReference type="AlphaFoldDB" id="A0A5P1EWW3"/>
<proteinExistence type="predicted"/>
<evidence type="ECO:0000313" key="2">
    <source>
        <dbReference type="Proteomes" id="UP000243459"/>
    </source>
</evidence>
<accession>A0A5P1EWW3</accession>
<dbReference type="EMBL" id="CM007385">
    <property type="protein sequence ID" value="ONK70334.1"/>
    <property type="molecule type" value="Genomic_DNA"/>
</dbReference>
<evidence type="ECO:0000313" key="1">
    <source>
        <dbReference type="EMBL" id="ONK70334.1"/>
    </source>
</evidence>
<protein>
    <submittedName>
        <fullName evidence="1">Uncharacterized protein</fullName>
    </submittedName>
</protein>
<dbReference type="Gramene" id="ONK70334">
    <property type="protein sequence ID" value="ONK70334"/>
    <property type="gene ID" value="A4U43_C05F32660"/>
</dbReference>
<gene>
    <name evidence="1" type="ORF">A4U43_C05F32660</name>
</gene>
<name>A0A5P1EWW3_ASPOF</name>